<organism evidence="5 6">
    <name type="scientific">Plasmodium vivax (strain Salvador I)</name>
    <dbReference type="NCBI Taxonomy" id="126793"/>
    <lineage>
        <taxon>Eukaryota</taxon>
        <taxon>Sar</taxon>
        <taxon>Alveolata</taxon>
        <taxon>Apicomplexa</taxon>
        <taxon>Aconoidasida</taxon>
        <taxon>Haemosporida</taxon>
        <taxon>Plasmodiidae</taxon>
        <taxon>Plasmodium</taxon>
        <taxon>Plasmodium (Plasmodium)</taxon>
    </lineage>
</organism>
<sequence length="1203" mass="133711">MQLWLLITGIVVCGILSALFSGLSLGIMMLDTLQLNLLILVSEKDKKELNNAKNARKILPLRNNTNEILVTFITANVMVNSAFSLLLSELTDGVTSFIISTLIITIFGEIIPQSICSKHGLAIGGFFAPLIHCLKFCLFIFAKPTSLILDHFVGTSAVGEGKRKNGRTNVLNTYNKKQLKALVDVHKSAADILHEDEAKIVVSALEMSQYKVMHIMTDIDYVFGIDYNSFINYETIKRILKSGFSRIPVLNRCNSECVVGLIHIKDLINIWFGINKIIFDNNSLVQCRKRRDTSKHRYFKKRSRTGIFHLIKMKSEKIRIANKIYAYDGARILGRCSASNRGDDAPRRASQSTTTCSKRRRKIPVNAHPSGQKPNGYDTDTADDENDWDSTLGKENGAEGADDAANRGDPSANGEEDDPQDGVEVVDLKGGAEGHLSTDSEVEPAQEASNPDEVKINIDERPHRRGTKQENRTKQDNTAKQAKPAKQTNARGDQVGGCASNSDREKKKKKKVQIHVEGEEPRAGCGGYYDGEGGGRGGSDKRGGLDEIVSPSKLRERKKKKVKKTYKNPYEHKNRNVNFVEFLSDQMMLNGEDEQESSSPDEVVFTDIQKRIKYYSRMNKGGGGDANGVAAKALQGKPRPEKGKPAKWEKSGQSGPGTKGATPPSGSPSDGGDRGNAAHAGGNAAHTRGNAAHTRGSTTHTRGSTTHTRGSAAHSSISDIASNHGRNRYISQSIMIKENLNKEKNMQHIFLDIKNYIRIARNKDIEIPVKYILKHIGRYIYGVDYNESILSLLSFFKSANNHIVVVRKVIYDEHADPKYAHIGIITLEDVIEILLQEEITDEFDFRSVKKGTDIPSNFVWKNSDESIGRAKQQGEPLRGEPPQGEPSQGEPSQDIPPQGEPSKGEPSKGEPLPNQSPSPHSSHSSYSPPSPATPPQRARPARKQTLMPSCKREVISFLKESVYFKYIDTQLISKCIQRKKIKTAQKNEYILKENTFLNYAIILMKGHVKNIKNGSTNVLAHRCIIALEALGPCNIIELFNSTIEKRINVLKNYEEEKKKKKKKKSLFFKRKSSDDKKDSLRPKWTTSLSRDNRSVHPKMEHSNMGSNIGSAMGSATGSAMGSGLSSHPSGGLRSGLAKTNSHVIHKNINILFKKWYTQHVYFNKSACIAETPCEYMILSKNEYMDMIIECYSNNKVDEIIEDN</sequence>
<dbReference type="GeneID" id="5471219"/>
<feature type="compositionally biased region" description="Low complexity" evidence="2">
    <location>
        <begin position="915"/>
        <end position="927"/>
    </location>
</feature>
<feature type="region of interest" description="Disordered" evidence="2">
    <location>
        <begin position="619"/>
        <end position="724"/>
    </location>
</feature>
<dbReference type="Pfam" id="PF01595">
    <property type="entry name" value="CNNM"/>
    <property type="match status" value="1"/>
</dbReference>
<evidence type="ECO:0000256" key="2">
    <source>
        <dbReference type="SAM" id="MobiDB-lite"/>
    </source>
</evidence>
<dbReference type="PANTHER" id="PTHR12064">
    <property type="entry name" value="METAL TRANSPORTER CNNM"/>
    <property type="match status" value="1"/>
</dbReference>
<keyword evidence="6" id="KW-1185">Reference proteome</keyword>
<feature type="compositionally biased region" description="Low complexity" evidence="2">
    <location>
        <begin position="880"/>
        <end position="893"/>
    </location>
</feature>
<evidence type="ECO:0000256" key="1">
    <source>
        <dbReference type="PROSITE-ProRule" id="PRU01193"/>
    </source>
</evidence>
<dbReference type="Proteomes" id="UP000008333">
    <property type="component" value="Unassembled WGS sequence"/>
</dbReference>
<dbReference type="EMBL" id="AAKM01002770">
    <property type="protein sequence ID" value="EDL42340.1"/>
    <property type="molecule type" value="Genomic_DNA"/>
</dbReference>
<evidence type="ECO:0000256" key="3">
    <source>
        <dbReference type="SAM" id="Phobius"/>
    </source>
</evidence>
<evidence type="ECO:0000259" key="4">
    <source>
        <dbReference type="PROSITE" id="PS51846"/>
    </source>
</evidence>
<feature type="compositionally biased region" description="Basic and acidic residues" evidence="2">
    <location>
        <begin position="1071"/>
        <end position="1081"/>
    </location>
</feature>
<dbReference type="SUPFAM" id="SSF51206">
    <property type="entry name" value="cAMP-binding domain-like"/>
    <property type="match status" value="1"/>
</dbReference>
<dbReference type="Gene3D" id="3.10.580.10">
    <property type="entry name" value="CBS-domain"/>
    <property type="match status" value="2"/>
</dbReference>
<dbReference type="STRING" id="126793.A5KEC2"/>
<dbReference type="GO" id="GO:0016020">
    <property type="term" value="C:membrane"/>
    <property type="evidence" value="ECO:0007669"/>
    <property type="project" value="UniProtKB-UniRule"/>
</dbReference>
<feature type="compositionally biased region" description="Basic and acidic residues" evidence="2">
    <location>
        <begin position="638"/>
        <end position="650"/>
    </location>
</feature>
<feature type="compositionally biased region" description="Basic and acidic residues" evidence="2">
    <location>
        <begin position="426"/>
        <end position="438"/>
    </location>
</feature>
<feature type="region of interest" description="Disordered" evidence="2">
    <location>
        <begin position="338"/>
        <end position="570"/>
    </location>
</feature>
<feature type="compositionally biased region" description="Basic and acidic residues" evidence="2">
    <location>
        <begin position="452"/>
        <end position="477"/>
    </location>
</feature>
<feature type="transmembrane region" description="Helical" evidence="3">
    <location>
        <begin position="123"/>
        <end position="142"/>
    </location>
</feature>
<dbReference type="RefSeq" id="XP_001608364.1">
    <property type="nucleotide sequence ID" value="XM_001608314.1"/>
</dbReference>
<dbReference type="InterPro" id="IPR046342">
    <property type="entry name" value="CBS_dom_sf"/>
</dbReference>
<dbReference type="PROSITE" id="PS51846">
    <property type="entry name" value="CNNM"/>
    <property type="match status" value="1"/>
</dbReference>
<keyword evidence="1 3" id="KW-0812">Transmembrane</keyword>
<feature type="compositionally biased region" description="Basic and acidic residues" evidence="2">
    <location>
        <begin position="1090"/>
        <end position="1101"/>
    </location>
</feature>
<proteinExistence type="predicted"/>
<evidence type="ECO:0000313" key="5">
    <source>
        <dbReference type="EMBL" id="EDL42340.1"/>
    </source>
</evidence>
<feature type="compositionally biased region" description="Gly residues" evidence="2">
    <location>
        <begin position="524"/>
        <end position="537"/>
    </location>
</feature>
<dbReference type="InterPro" id="IPR045095">
    <property type="entry name" value="ACDP"/>
</dbReference>
<dbReference type="OMA" id="HIMTDID"/>
<dbReference type="InterPro" id="IPR002550">
    <property type="entry name" value="CNNM"/>
</dbReference>
<evidence type="ECO:0000313" key="6">
    <source>
        <dbReference type="Proteomes" id="UP000008333"/>
    </source>
</evidence>
<feature type="domain" description="CNNM transmembrane" evidence="4">
    <location>
        <begin position="1"/>
        <end position="197"/>
    </location>
</feature>
<keyword evidence="1 3" id="KW-0472">Membrane</keyword>
<dbReference type="KEGG" id="pvx:PVX_087105"/>
<feature type="transmembrane region" description="Helical" evidence="3">
    <location>
        <begin position="93"/>
        <end position="111"/>
    </location>
</feature>
<dbReference type="SUPFAM" id="SSF54631">
    <property type="entry name" value="CBS-domain pair"/>
    <property type="match status" value="1"/>
</dbReference>
<feature type="compositionally biased region" description="Polar residues" evidence="2">
    <location>
        <begin position="478"/>
        <end position="491"/>
    </location>
</feature>
<dbReference type="AlphaFoldDB" id="A5KEC2"/>
<feature type="region of interest" description="Disordered" evidence="2">
    <location>
        <begin position="859"/>
        <end position="946"/>
    </location>
</feature>
<keyword evidence="1 3" id="KW-1133">Transmembrane helix</keyword>
<feature type="compositionally biased region" description="Low complexity" evidence="2">
    <location>
        <begin position="1109"/>
        <end position="1133"/>
    </location>
</feature>
<comment type="caution">
    <text evidence="5">The sequence shown here is derived from an EMBL/GenBank/DDBJ whole genome shotgun (WGS) entry which is preliminary data.</text>
</comment>
<gene>
    <name evidence="5" type="ORF">PVX_087105</name>
</gene>
<feature type="region of interest" description="Disordered" evidence="2">
    <location>
        <begin position="1064"/>
        <end position="1133"/>
    </location>
</feature>
<feature type="compositionally biased region" description="Basic residues" evidence="2">
    <location>
        <begin position="555"/>
        <end position="566"/>
    </location>
</feature>
<dbReference type="PANTHER" id="PTHR12064:SF94">
    <property type="entry name" value="UNEXTENDED PROTEIN"/>
    <property type="match status" value="1"/>
</dbReference>
<protein>
    <recommendedName>
        <fullName evidence="4">CNNM transmembrane domain-containing protein</fullName>
    </recommendedName>
</protein>
<dbReference type="GO" id="GO:0010960">
    <property type="term" value="P:magnesium ion homeostasis"/>
    <property type="evidence" value="ECO:0007669"/>
    <property type="project" value="InterPro"/>
</dbReference>
<reference evidence="5 6" key="1">
    <citation type="journal article" date="2008" name="Nature">
        <title>Comparative genomics of the neglected human malaria parasite Plasmodium vivax.</title>
        <authorList>
            <person name="Carlton J.M."/>
            <person name="Adams J.H."/>
            <person name="Silva J.C."/>
            <person name="Bidwell S.L."/>
            <person name="Lorenzi H."/>
            <person name="Caler E."/>
            <person name="Crabtree J."/>
            <person name="Angiuoli S.V."/>
            <person name="Merino E.F."/>
            <person name="Amedeo P."/>
            <person name="Cheng Q."/>
            <person name="Coulson R.M."/>
            <person name="Crabb B.S."/>
            <person name="Del Portillo H.A."/>
            <person name="Essien K."/>
            <person name="Feldblyum T.V."/>
            <person name="Fernandez-Becerra C."/>
            <person name="Gilson P.R."/>
            <person name="Gueye A.H."/>
            <person name="Guo X."/>
            <person name="Kang'a S."/>
            <person name="Kooij T.W."/>
            <person name="Korsinczky M."/>
            <person name="Meyer E.V."/>
            <person name="Nene V."/>
            <person name="Paulsen I."/>
            <person name="White O."/>
            <person name="Ralph S.A."/>
            <person name="Ren Q."/>
            <person name="Sargeant T.J."/>
            <person name="Salzberg S.L."/>
            <person name="Stoeckert C.J."/>
            <person name="Sullivan S.A."/>
            <person name="Yamamoto M.M."/>
            <person name="Hoffman S.L."/>
            <person name="Wortman J.R."/>
            <person name="Gardner M.J."/>
            <person name="Galinski M.R."/>
            <person name="Barnwell J.W."/>
            <person name="Fraser-Liggett C.M."/>
        </authorList>
    </citation>
    <scope>NUCLEOTIDE SEQUENCE [LARGE SCALE GENOMIC DNA]</scope>
    <source>
        <strain evidence="5 6">Salvador I</strain>
    </source>
</reference>
<feature type="transmembrane region" description="Helical" evidence="3">
    <location>
        <begin position="6"/>
        <end position="30"/>
    </location>
</feature>
<accession>A5KEC2</accession>
<feature type="transmembrane region" description="Helical" evidence="3">
    <location>
        <begin position="68"/>
        <end position="87"/>
    </location>
</feature>
<feature type="compositionally biased region" description="Low complexity" evidence="2">
    <location>
        <begin position="663"/>
        <end position="722"/>
    </location>
</feature>
<name>A5KEC2_PLAVS</name>
<dbReference type="InterPro" id="IPR018490">
    <property type="entry name" value="cNMP-bd_dom_sf"/>
</dbReference>
<dbReference type="InParanoid" id="A5KEC2"/>